<dbReference type="PANTHER" id="PTHR11515">
    <property type="entry name" value="GLYCOPROTEIN HORMONE BETA CHAIN"/>
    <property type="match status" value="1"/>
</dbReference>
<accession>A0AAD7RPX6</accession>
<comment type="subcellular location">
    <subcellularLocation>
        <location evidence="2 9">Secreted</location>
    </subcellularLocation>
</comment>
<dbReference type="CDD" id="cd00069">
    <property type="entry name" value="GHB_like"/>
    <property type="match status" value="1"/>
</dbReference>
<dbReference type="GO" id="GO:0005615">
    <property type="term" value="C:extracellular space"/>
    <property type="evidence" value="ECO:0007669"/>
    <property type="project" value="TreeGrafter"/>
</dbReference>
<evidence type="ECO:0000256" key="7">
    <source>
        <dbReference type="ARBA" id="ARBA00023157"/>
    </source>
</evidence>
<evidence type="ECO:0000256" key="8">
    <source>
        <dbReference type="ARBA" id="ARBA00023180"/>
    </source>
</evidence>
<dbReference type="GO" id="GO:0005179">
    <property type="term" value="F:hormone activity"/>
    <property type="evidence" value="ECO:0007669"/>
    <property type="project" value="UniProtKB-KW"/>
</dbReference>
<protein>
    <recommendedName>
        <fullName evidence="10">Glycoprotein hormone subunit beta domain-containing protein</fullName>
    </recommendedName>
</protein>
<dbReference type="InterPro" id="IPR001545">
    <property type="entry name" value="Gonadotropin_bsu"/>
</dbReference>
<name>A0AAD7RPX6_9TELE</name>
<dbReference type="SUPFAM" id="SSF57501">
    <property type="entry name" value="Cystine-knot cytokines"/>
    <property type="match status" value="1"/>
</dbReference>
<dbReference type="Proteomes" id="UP001221898">
    <property type="component" value="Unassembled WGS sequence"/>
</dbReference>
<comment type="caution">
    <text evidence="11">The sequence shown here is derived from an EMBL/GenBank/DDBJ whole genome shotgun (WGS) entry which is preliminary data.</text>
</comment>
<dbReference type="FunFam" id="2.10.90.10:FF:000007">
    <property type="entry name" value="Luteinizing hormone beta subunit"/>
    <property type="match status" value="1"/>
</dbReference>
<comment type="subunit">
    <text evidence="4">Heterodimer of an alpha and a beta chain.</text>
</comment>
<keyword evidence="12" id="KW-1185">Reference proteome</keyword>
<dbReference type="InterPro" id="IPR029034">
    <property type="entry name" value="Cystine-knot_cytokine"/>
</dbReference>
<evidence type="ECO:0000259" key="10">
    <source>
        <dbReference type="Pfam" id="PF00007"/>
    </source>
</evidence>
<evidence type="ECO:0000313" key="11">
    <source>
        <dbReference type="EMBL" id="KAJ8388194.1"/>
    </source>
</evidence>
<evidence type="ECO:0000256" key="6">
    <source>
        <dbReference type="ARBA" id="ARBA00022702"/>
    </source>
</evidence>
<dbReference type="PROSITE" id="PS00261">
    <property type="entry name" value="GLYCO_HORMONE_BETA_1"/>
    <property type="match status" value="1"/>
</dbReference>
<reference evidence="11" key="1">
    <citation type="journal article" date="2023" name="Science">
        <title>Genome structures resolve the early diversification of teleost fishes.</title>
        <authorList>
            <person name="Parey E."/>
            <person name="Louis A."/>
            <person name="Montfort J."/>
            <person name="Bouchez O."/>
            <person name="Roques C."/>
            <person name="Iampietro C."/>
            <person name="Lluch J."/>
            <person name="Castinel A."/>
            <person name="Donnadieu C."/>
            <person name="Desvignes T."/>
            <person name="Floi Bucao C."/>
            <person name="Jouanno E."/>
            <person name="Wen M."/>
            <person name="Mejri S."/>
            <person name="Dirks R."/>
            <person name="Jansen H."/>
            <person name="Henkel C."/>
            <person name="Chen W.J."/>
            <person name="Zahm M."/>
            <person name="Cabau C."/>
            <person name="Klopp C."/>
            <person name="Thompson A.W."/>
            <person name="Robinson-Rechavi M."/>
            <person name="Braasch I."/>
            <person name="Lecointre G."/>
            <person name="Bobe J."/>
            <person name="Postlethwait J.H."/>
            <person name="Berthelot C."/>
            <person name="Roest Crollius H."/>
            <person name="Guiguen Y."/>
        </authorList>
    </citation>
    <scope>NUCLEOTIDE SEQUENCE</scope>
    <source>
        <strain evidence="11">NC1722</strain>
    </source>
</reference>
<dbReference type="EMBL" id="JAINUG010000198">
    <property type="protein sequence ID" value="KAJ8388194.1"/>
    <property type="molecule type" value="Genomic_DNA"/>
</dbReference>
<keyword evidence="6 9" id="KW-0372">Hormone</keyword>
<feature type="domain" description="Glycoprotein hormone subunit beta" evidence="10">
    <location>
        <begin position="78"/>
        <end position="181"/>
    </location>
</feature>
<evidence type="ECO:0000256" key="2">
    <source>
        <dbReference type="ARBA" id="ARBA00004613"/>
    </source>
</evidence>
<dbReference type="PROSITE" id="PS00689">
    <property type="entry name" value="GLYCO_HORMONE_BETA_2"/>
    <property type="match status" value="1"/>
</dbReference>
<organism evidence="11 12">
    <name type="scientific">Aldrovandia affinis</name>
    <dbReference type="NCBI Taxonomy" id="143900"/>
    <lineage>
        <taxon>Eukaryota</taxon>
        <taxon>Metazoa</taxon>
        <taxon>Chordata</taxon>
        <taxon>Craniata</taxon>
        <taxon>Vertebrata</taxon>
        <taxon>Euteleostomi</taxon>
        <taxon>Actinopterygii</taxon>
        <taxon>Neopterygii</taxon>
        <taxon>Teleostei</taxon>
        <taxon>Notacanthiformes</taxon>
        <taxon>Halosauridae</taxon>
        <taxon>Aldrovandia</taxon>
    </lineage>
</organism>
<evidence type="ECO:0000256" key="5">
    <source>
        <dbReference type="ARBA" id="ARBA00022525"/>
    </source>
</evidence>
<evidence type="ECO:0000256" key="9">
    <source>
        <dbReference type="RuleBase" id="RU004069"/>
    </source>
</evidence>
<dbReference type="InterPro" id="IPR006208">
    <property type="entry name" value="Glyco_hormone_CN"/>
</dbReference>
<dbReference type="PANTHER" id="PTHR11515:SF11">
    <property type="entry name" value="LUTROPIN SUBUNIT BETA"/>
    <property type="match status" value="1"/>
</dbReference>
<sequence length="191" mass="21212">MGNSPSKITNRVSLQYTDFEFLQVFIIVVFNESLPVFNGNEALPPTNALGMSVYPECSLLFFLCLCHLLALAGGSQLPPCEPINETISVEKDGCPKCLVFQTSICSGHCFTREPIYKSPLSPMQQHVCTYHDVRYETVRLPDCPPGVDPHVTYPVALSCDCRLCTMDTSDCTIESLRPDFCMTQRASLPAY</sequence>
<dbReference type="GO" id="GO:0010817">
    <property type="term" value="P:regulation of hormone levels"/>
    <property type="evidence" value="ECO:0007669"/>
    <property type="project" value="UniProtKB-ARBA"/>
</dbReference>
<comment type="function">
    <text evidence="1">Involved in gametogenesis and steroidogenesis.</text>
</comment>
<dbReference type="Pfam" id="PF00007">
    <property type="entry name" value="Cys_knot"/>
    <property type="match status" value="1"/>
</dbReference>
<dbReference type="SMART" id="SM00068">
    <property type="entry name" value="GHB"/>
    <property type="match status" value="1"/>
</dbReference>
<dbReference type="AlphaFoldDB" id="A0AAD7RPX6"/>
<evidence type="ECO:0000256" key="1">
    <source>
        <dbReference type="ARBA" id="ARBA00003920"/>
    </source>
</evidence>
<keyword evidence="7" id="KW-1015">Disulfide bond</keyword>
<dbReference type="GO" id="GO:0005737">
    <property type="term" value="C:cytoplasm"/>
    <property type="evidence" value="ECO:0007669"/>
    <property type="project" value="TreeGrafter"/>
</dbReference>
<comment type="similarity">
    <text evidence="3 9">Belongs to the glycoprotein hormones subunit beta family.</text>
</comment>
<dbReference type="InterPro" id="IPR018245">
    <property type="entry name" value="Gonadotropin_bsu_CS"/>
</dbReference>
<evidence type="ECO:0000313" key="12">
    <source>
        <dbReference type="Proteomes" id="UP001221898"/>
    </source>
</evidence>
<keyword evidence="5" id="KW-0964">Secreted</keyword>
<evidence type="ECO:0000256" key="4">
    <source>
        <dbReference type="ARBA" id="ARBA00011870"/>
    </source>
</evidence>
<evidence type="ECO:0000256" key="3">
    <source>
        <dbReference type="ARBA" id="ARBA00006552"/>
    </source>
</evidence>
<dbReference type="Gene3D" id="2.10.90.10">
    <property type="entry name" value="Cystine-knot cytokines"/>
    <property type="match status" value="1"/>
</dbReference>
<keyword evidence="8" id="KW-0325">Glycoprotein</keyword>
<dbReference type="GO" id="GO:0007186">
    <property type="term" value="P:G protein-coupled receptor signaling pathway"/>
    <property type="evidence" value="ECO:0007669"/>
    <property type="project" value="TreeGrafter"/>
</dbReference>
<proteinExistence type="inferred from homology"/>
<gene>
    <name evidence="11" type="ORF">AAFF_G00135650</name>
</gene>